<evidence type="ECO:0000256" key="7">
    <source>
        <dbReference type="ARBA" id="ARBA00023163"/>
    </source>
</evidence>
<dbReference type="InterPro" id="IPR001723">
    <property type="entry name" value="Nuclear_hrmn_rcpt"/>
</dbReference>
<evidence type="ECO:0000256" key="6">
    <source>
        <dbReference type="ARBA" id="ARBA00023125"/>
    </source>
</evidence>
<keyword evidence="5" id="KW-0805">Transcription regulation</keyword>
<dbReference type="InterPro" id="IPR050200">
    <property type="entry name" value="Nuclear_hormone_rcpt_NR3"/>
</dbReference>
<feature type="domain" description="Nuclear receptor" evidence="11">
    <location>
        <begin position="87"/>
        <end position="162"/>
    </location>
</feature>
<dbReference type="CDD" id="cd06961">
    <property type="entry name" value="NR_DBD_TR"/>
    <property type="match status" value="1"/>
</dbReference>
<feature type="region of interest" description="Disordered" evidence="10">
    <location>
        <begin position="1"/>
        <end position="21"/>
    </location>
</feature>
<dbReference type="SMART" id="SM00399">
    <property type="entry name" value="ZnF_C4"/>
    <property type="match status" value="1"/>
</dbReference>
<dbReference type="SUPFAM" id="SSF48508">
    <property type="entry name" value="Nuclear receptor ligand-binding domain"/>
    <property type="match status" value="1"/>
</dbReference>
<dbReference type="Pfam" id="PF00104">
    <property type="entry name" value="Hormone_recep"/>
    <property type="match status" value="1"/>
</dbReference>
<sequence>MDDTENNVEPQTDSVEDTEDGKNVYIIMQQLGSNTSSSVVSHVMTFTPSTVGTLTGSSTLMPPPSSRDRKVEMQEDSIVDSDGENSMGACLICGDKASGFHYSVYSCEGCKGFFKRSVQKNLQYGCKDQGMCFINKFSRNSCQFCRFQKCLNMGMRRDAVREDRSPGGKHRHKRAKLDDQGLASSPEDNTIPMSAHGDTDSRAAADPLRDSLLAAKPHLYPKAENPVDKQEAISVNELMHYGYLELRYIIEWAKKVPGFADLDFSDQMALLKSSFMELNVLRLSYRSMGLENKIKFCEDIILPLEYCETMGWGKELVDGTIDFAQRLKDIIWI</sequence>
<evidence type="ECO:0000256" key="8">
    <source>
        <dbReference type="ARBA" id="ARBA00023170"/>
    </source>
</evidence>
<keyword evidence="9" id="KW-0539">Nucleus</keyword>
<dbReference type="FunFam" id="3.30.50.10:FF:000006">
    <property type="entry name" value="Nuclear receptor subfamily 5 group A member"/>
    <property type="match status" value="1"/>
</dbReference>
<dbReference type="Gene3D" id="3.30.50.10">
    <property type="entry name" value="Erythroid Transcription Factor GATA-1, subunit A"/>
    <property type="match status" value="1"/>
</dbReference>
<dbReference type="InterPro" id="IPR000536">
    <property type="entry name" value="Nucl_hrmn_rcpt_lig-bd"/>
</dbReference>
<evidence type="ECO:0000256" key="3">
    <source>
        <dbReference type="ARBA" id="ARBA00022771"/>
    </source>
</evidence>
<comment type="subcellular location">
    <subcellularLocation>
        <location evidence="1">Nucleus</location>
    </subcellularLocation>
</comment>
<evidence type="ECO:0008006" key="14">
    <source>
        <dbReference type="Google" id="ProtNLM"/>
    </source>
</evidence>
<evidence type="ECO:0000256" key="10">
    <source>
        <dbReference type="SAM" id="MobiDB-lite"/>
    </source>
</evidence>
<protein>
    <recommendedName>
        <fullName evidence="14">Nuclear receptor domain-containing protein</fullName>
    </recommendedName>
</protein>
<dbReference type="GO" id="GO:0043565">
    <property type="term" value="F:sequence-specific DNA binding"/>
    <property type="evidence" value="ECO:0007669"/>
    <property type="project" value="InterPro"/>
</dbReference>
<evidence type="ECO:0000256" key="1">
    <source>
        <dbReference type="ARBA" id="ARBA00004123"/>
    </source>
</evidence>
<dbReference type="InterPro" id="IPR001628">
    <property type="entry name" value="Znf_hrmn_rcpt"/>
</dbReference>
<proteinExistence type="predicted"/>
<name>A0A0B7AS85_9EUPU</name>
<gene>
    <name evidence="13" type="primary">ORF133830</name>
</gene>
<feature type="compositionally biased region" description="Polar residues" evidence="10">
    <location>
        <begin position="182"/>
        <end position="192"/>
    </location>
</feature>
<dbReference type="PROSITE" id="PS51030">
    <property type="entry name" value="NUCLEAR_REC_DBD_2"/>
    <property type="match status" value="1"/>
</dbReference>
<keyword evidence="7" id="KW-0804">Transcription</keyword>
<reference evidence="13" key="1">
    <citation type="submission" date="2014-12" db="EMBL/GenBank/DDBJ databases">
        <title>Insight into the proteome of Arion vulgaris.</title>
        <authorList>
            <person name="Aradska J."/>
            <person name="Bulat T."/>
            <person name="Smidak R."/>
            <person name="Sarate P."/>
            <person name="Gangsoo J."/>
            <person name="Sialana F."/>
            <person name="Bilban M."/>
            <person name="Lubec G."/>
        </authorList>
    </citation>
    <scope>NUCLEOTIDE SEQUENCE</scope>
    <source>
        <tissue evidence="13">Skin</tissue>
    </source>
</reference>
<dbReference type="PROSITE" id="PS00031">
    <property type="entry name" value="NUCLEAR_REC_DBD_1"/>
    <property type="match status" value="1"/>
</dbReference>
<dbReference type="PANTHER" id="PTHR48092">
    <property type="entry name" value="KNIRPS-RELATED PROTEIN-RELATED"/>
    <property type="match status" value="1"/>
</dbReference>
<dbReference type="EMBL" id="HACG01035976">
    <property type="protein sequence ID" value="CEK82841.1"/>
    <property type="molecule type" value="Transcribed_RNA"/>
</dbReference>
<dbReference type="PROSITE" id="PS51843">
    <property type="entry name" value="NR_LBD"/>
    <property type="match status" value="1"/>
</dbReference>
<evidence type="ECO:0000259" key="11">
    <source>
        <dbReference type="PROSITE" id="PS51030"/>
    </source>
</evidence>
<keyword evidence="4" id="KW-0862">Zinc</keyword>
<dbReference type="Gene3D" id="1.10.565.10">
    <property type="entry name" value="Retinoid X Receptor"/>
    <property type="match status" value="1"/>
</dbReference>
<evidence type="ECO:0000256" key="5">
    <source>
        <dbReference type="ARBA" id="ARBA00023015"/>
    </source>
</evidence>
<dbReference type="InterPro" id="IPR035500">
    <property type="entry name" value="NHR-like_dom_sf"/>
</dbReference>
<keyword evidence="2" id="KW-0479">Metal-binding</keyword>
<evidence type="ECO:0000256" key="9">
    <source>
        <dbReference type="ARBA" id="ARBA00023242"/>
    </source>
</evidence>
<dbReference type="PRINTS" id="PR00398">
    <property type="entry name" value="STRDHORMONER"/>
</dbReference>
<feature type="region of interest" description="Disordered" evidence="10">
    <location>
        <begin position="53"/>
        <end position="72"/>
    </location>
</feature>
<accession>A0A0B7AS85</accession>
<evidence type="ECO:0000313" key="13">
    <source>
        <dbReference type="EMBL" id="CEK82841.1"/>
    </source>
</evidence>
<dbReference type="InterPro" id="IPR013088">
    <property type="entry name" value="Znf_NHR/GATA"/>
</dbReference>
<organism evidence="13">
    <name type="scientific">Arion vulgaris</name>
    <dbReference type="NCBI Taxonomy" id="1028688"/>
    <lineage>
        <taxon>Eukaryota</taxon>
        <taxon>Metazoa</taxon>
        <taxon>Spiralia</taxon>
        <taxon>Lophotrochozoa</taxon>
        <taxon>Mollusca</taxon>
        <taxon>Gastropoda</taxon>
        <taxon>Heterobranchia</taxon>
        <taxon>Euthyneura</taxon>
        <taxon>Panpulmonata</taxon>
        <taxon>Eupulmonata</taxon>
        <taxon>Stylommatophora</taxon>
        <taxon>Helicina</taxon>
        <taxon>Arionoidea</taxon>
        <taxon>Arionidae</taxon>
        <taxon>Arion</taxon>
    </lineage>
</organism>
<evidence type="ECO:0000256" key="2">
    <source>
        <dbReference type="ARBA" id="ARBA00022723"/>
    </source>
</evidence>
<keyword evidence="6" id="KW-0238">DNA-binding</keyword>
<dbReference type="Pfam" id="PF00105">
    <property type="entry name" value="zf-C4"/>
    <property type="match status" value="1"/>
</dbReference>
<dbReference type="PRINTS" id="PR00047">
    <property type="entry name" value="STROIDFINGER"/>
</dbReference>
<dbReference type="GO" id="GO:0003700">
    <property type="term" value="F:DNA-binding transcription factor activity"/>
    <property type="evidence" value="ECO:0007669"/>
    <property type="project" value="InterPro"/>
</dbReference>
<dbReference type="AlphaFoldDB" id="A0A0B7AS85"/>
<keyword evidence="8" id="KW-0675">Receptor</keyword>
<evidence type="ECO:0000256" key="4">
    <source>
        <dbReference type="ARBA" id="ARBA00022833"/>
    </source>
</evidence>
<keyword evidence="3" id="KW-0863">Zinc-finger</keyword>
<feature type="region of interest" description="Disordered" evidence="10">
    <location>
        <begin position="161"/>
        <end position="202"/>
    </location>
</feature>
<dbReference type="GO" id="GO:0005634">
    <property type="term" value="C:nucleus"/>
    <property type="evidence" value="ECO:0007669"/>
    <property type="project" value="UniProtKB-SubCell"/>
</dbReference>
<dbReference type="SUPFAM" id="SSF57716">
    <property type="entry name" value="Glucocorticoid receptor-like (DNA-binding domain)"/>
    <property type="match status" value="1"/>
</dbReference>
<evidence type="ECO:0000259" key="12">
    <source>
        <dbReference type="PROSITE" id="PS51843"/>
    </source>
</evidence>
<feature type="domain" description="NR LBD" evidence="12">
    <location>
        <begin position="204"/>
        <end position="333"/>
    </location>
</feature>
<dbReference type="GO" id="GO:0008270">
    <property type="term" value="F:zinc ion binding"/>
    <property type="evidence" value="ECO:0007669"/>
    <property type="project" value="UniProtKB-KW"/>
</dbReference>